<accession>A0A8T0A1J0</accession>
<dbReference type="AlphaFoldDB" id="A0A8T0A1J0"/>
<keyword evidence="2" id="KW-1185">Reference proteome</keyword>
<evidence type="ECO:0000313" key="2">
    <source>
        <dbReference type="Proteomes" id="UP000605970"/>
    </source>
</evidence>
<evidence type="ECO:0000313" key="1">
    <source>
        <dbReference type="EMBL" id="KAF7639941.1"/>
    </source>
</evidence>
<gene>
    <name evidence="1" type="ORF">Mgra_00000382</name>
</gene>
<reference evidence="1" key="1">
    <citation type="journal article" date="2020" name="Ecol. Evol.">
        <title>Genome structure and content of the rice root-knot nematode (Meloidogyne graminicola).</title>
        <authorList>
            <person name="Phan N.T."/>
            <person name="Danchin E.G.J."/>
            <person name="Klopp C."/>
            <person name="Perfus-Barbeoch L."/>
            <person name="Kozlowski D.K."/>
            <person name="Koutsovoulos G.D."/>
            <person name="Lopez-Roques C."/>
            <person name="Bouchez O."/>
            <person name="Zahm M."/>
            <person name="Besnard G."/>
            <person name="Bellafiore S."/>
        </authorList>
    </citation>
    <scope>NUCLEOTIDE SEQUENCE</scope>
    <source>
        <strain evidence="1">VN-18</strain>
    </source>
</reference>
<organism evidence="1 2">
    <name type="scientific">Meloidogyne graminicola</name>
    <dbReference type="NCBI Taxonomy" id="189291"/>
    <lineage>
        <taxon>Eukaryota</taxon>
        <taxon>Metazoa</taxon>
        <taxon>Ecdysozoa</taxon>
        <taxon>Nematoda</taxon>
        <taxon>Chromadorea</taxon>
        <taxon>Rhabditida</taxon>
        <taxon>Tylenchina</taxon>
        <taxon>Tylenchomorpha</taxon>
        <taxon>Tylenchoidea</taxon>
        <taxon>Meloidogynidae</taxon>
        <taxon>Meloidogyninae</taxon>
        <taxon>Meloidogyne</taxon>
    </lineage>
</organism>
<dbReference type="Proteomes" id="UP000605970">
    <property type="component" value="Unassembled WGS sequence"/>
</dbReference>
<dbReference type="EMBL" id="JABEBT010000002">
    <property type="protein sequence ID" value="KAF7639941.1"/>
    <property type="molecule type" value="Genomic_DNA"/>
</dbReference>
<protein>
    <submittedName>
        <fullName evidence="1">Uncharacterized protein</fullName>
    </submittedName>
</protein>
<proteinExistence type="predicted"/>
<comment type="caution">
    <text evidence="1">The sequence shown here is derived from an EMBL/GenBank/DDBJ whole genome shotgun (WGS) entry which is preliminary data.</text>
</comment>
<sequence>MKNDDDENCLTEFVNGEQKFFRK</sequence>
<name>A0A8T0A1J0_9BILA</name>